<dbReference type="SUPFAM" id="SSF51905">
    <property type="entry name" value="FAD/NAD(P)-binding domain"/>
    <property type="match status" value="2"/>
</dbReference>
<dbReference type="PANTHER" id="PTHR42913">
    <property type="entry name" value="APOPTOSIS-INDUCING FACTOR 1"/>
    <property type="match status" value="1"/>
</dbReference>
<dbReference type="GO" id="GO:0003955">
    <property type="term" value="F:NAD(P)H dehydrogenase (quinone) activity"/>
    <property type="evidence" value="ECO:0007669"/>
    <property type="project" value="TreeGrafter"/>
</dbReference>
<evidence type="ECO:0000313" key="7">
    <source>
        <dbReference type="EMBL" id="ORV81673.1"/>
    </source>
</evidence>
<protein>
    <submittedName>
        <fullName evidence="7">Pyridine nucleotide-disulfide oxidoreductase</fullName>
    </submittedName>
</protein>
<dbReference type="AlphaFoldDB" id="A0A1X1W4Z2"/>
<comment type="cofactor">
    <cofactor evidence="1">
        <name>FAD</name>
        <dbReference type="ChEBI" id="CHEBI:57692"/>
    </cofactor>
</comment>
<reference evidence="7 8" key="1">
    <citation type="submission" date="2016-01" db="EMBL/GenBank/DDBJ databases">
        <title>The new phylogeny of the genus Mycobacterium.</title>
        <authorList>
            <person name="Tarcisio F."/>
            <person name="Conor M."/>
            <person name="Antonella G."/>
            <person name="Elisabetta G."/>
            <person name="Giulia F.S."/>
            <person name="Sara T."/>
            <person name="Anna F."/>
            <person name="Clotilde B."/>
            <person name="Roberto B."/>
            <person name="Veronica D.S."/>
            <person name="Fabio R."/>
            <person name="Monica P."/>
            <person name="Olivier J."/>
            <person name="Enrico T."/>
            <person name="Nicola S."/>
        </authorList>
    </citation>
    <scope>NUCLEOTIDE SEQUENCE [LARGE SCALE GENOMIC DNA]</scope>
    <source>
        <strain evidence="7 8">DSM 45541</strain>
    </source>
</reference>
<proteinExistence type="inferred from homology"/>
<keyword evidence="3" id="KW-0285">Flavoprotein</keyword>
<dbReference type="EMBL" id="LQPC01000073">
    <property type="protein sequence ID" value="ORV81673.1"/>
    <property type="molecule type" value="Genomic_DNA"/>
</dbReference>
<gene>
    <name evidence="7" type="ORF">AWC12_28630</name>
</gene>
<dbReference type="PRINTS" id="PR00368">
    <property type="entry name" value="FADPNR"/>
</dbReference>
<dbReference type="InterPro" id="IPR051169">
    <property type="entry name" value="NADH-Q_oxidoreductase"/>
</dbReference>
<comment type="similarity">
    <text evidence="2">Belongs to the NADH dehydrogenase family.</text>
</comment>
<dbReference type="InterPro" id="IPR023753">
    <property type="entry name" value="FAD/NAD-binding_dom"/>
</dbReference>
<dbReference type="Gene3D" id="3.50.50.100">
    <property type="match status" value="1"/>
</dbReference>
<name>A0A1X1W4Z2_MYCIR</name>
<evidence type="ECO:0000256" key="4">
    <source>
        <dbReference type="ARBA" id="ARBA00022827"/>
    </source>
</evidence>
<dbReference type="InterPro" id="IPR036188">
    <property type="entry name" value="FAD/NAD-bd_sf"/>
</dbReference>
<dbReference type="GO" id="GO:0019646">
    <property type="term" value="P:aerobic electron transport chain"/>
    <property type="evidence" value="ECO:0007669"/>
    <property type="project" value="TreeGrafter"/>
</dbReference>
<evidence type="ECO:0000256" key="3">
    <source>
        <dbReference type="ARBA" id="ARBA00022630"/>
    </source>
</evidence>
<comment type="caution">
    <text evidence="7">The sequence shown here is derived from an EMBL/GenBank/DDBJ whole genome shotgun (WGS) entry which is preliminary data.</text>
</comment>
<evidence type="ECO:0000256" key="5">
    <source>
        <dbReference type="ARBA" id="ARBA00023002"/>
    </source>
</evidence>
<organism evidence="7 8">
    <name type="scientific">Mycolicibacterium iranicum</name>
    <name type="common">Mycobacterium iranicum</name>
    <dbReference type="NCBI Taxonomy" id="912594"/>
    <lineage>
        <taxon>Bacteria</taxon>
        <taxon>Bacillati</taxon>
        <taxon>Actinomycetota</taxon>
        <taxon>Actinomycetes</taxon>
        <taxon>Mycobacteriales</taxon>
        <taxon>Mycobacteriaceae</taxon>
        <taxon>Mycolicibacterium</taxon>
    </lineage>
</organism>
<evidence type="ECO:0000256" key="2">
    <source>
        <dbReference type="ARBA" id="ARBA00005272"/>
    </source>
</evidence>
<dbReference type="Pfam" id="PF07992">
    <property type="entry name" value="Pyr_redox_2"/>
    <property type="match status" value="1"/>
</dbReference>
<keyword evidence="5" id="KW-0560">Oxidoreductase</keyword>
<evidence type="ECO:0000256" key="1">
    <source>
        <dbReference type="ARBA" id="ARBA00001974"/>
    </source>
</evidence>
<keyword evidence="4" id="KW-0274">FAD</keyword>
<dbReference type="RefSeq" id="WP_085178304.1">
    <property type="nucleotide sequence ID" value="NZ_LQPC01000073.1"/>
</dbReference>
<dbReference type="Proteomes" id="UP000193622">
    <property type="component" value="Unassembled WGS sequence"/>
</dbReference>
<sequence>MGAKATTVLVIGGGYAGVMAANRLMSRDDVMVKLINPRSEFVERIRLHQLAAAGDPHSTVAVTDYDTVLNAGVQLVVDSVARIDADSRQVTLASGATLAYDYLVYAVGSTGAVPASVPGAREFAYPLGELEQATRLRSRLSDLPARAPIVVVGGGLTGIEAAAEFAEAGRKVTLVSPVVGPSLSKAGRRSVTKRLAKLNVTIVDGPQATVTAVGPDQVALPGGSTLPSAVTVWTAGFGVPALAAESGLTTDGLGRLLTDETLTSVDDERIVATGDAASPSGLPYRMSCQAGLPLGAQAANTVLARIAGTPPADATVMMTGQCISVGRGAGTVQLARKDDTPISLYIGGRTGALVKEQVCRYTVKWLAGEAAKPGSYRYFRGPDRTDLIAAAQTVPVR</sequence>
<dbReference type="PRINTS" id="PR00411">
    <property type="entry name" value="PNDRDTASEI"/>
</dbReference>
<accession>A0A1X1W4Z2</accession>
<dbReference type="PANTHER" id="PTHR42913:SF3">
    <property type="entry name" value="64 KDA MITOCHONDRIAL NADH DEHYDROGENASE (EUROFUNG)"/>
    <property type="match status" value="1"/>
</dbReference>
<feature type="domain" description="FAD/NAD(P)-binding" evidence="6">
    <location>
        <begin position="7"/>
        <end position="280"/>
    </location>
</feature>
<evidence type="ECO:0000259" key="6">
    <source>
        <dbReference type="Pfam" id="PF07992"/>
    </source>
</evidence>
<evidence type="ECO:0000313" key="8">
    <source>
        <dbReference type="Proteomes" id="UP000193622"/>
    </source>
</evidence>